<gene>
    <name evidence="1" type="ORF">C1H46_004775</name>
</gene>
<proteinExistence type="predicted"/>
<name>A0A540NEY5_MALBA</name>
<comment type="caution">
    <text evidence="1">The sequence shown here is derived from an EMBL/GenBank/DDBJ whole genome shotgun (WGS) entry which is preliminary data.</text>
</comment>
<keyword evidence="2" id="KW-1185">Reference proteome</keyword>
<dbReference type="EMBL" id="VIEB01000055">
    <property type="protein sequence ID" value="TQE09556.1"/>
    <property type="molecule type" value="Genomic_DNA"/>
</dbReference>
<protein>
    <submittedName>
        <fullName evidence="1">Uncharacterized protein</fullName>
    </submittedName>
</protein>
<accession>A0A540NEY5</accession>
<evidence type="ECO:0000313" key="1">
    <source>
        <dbReference type="EMBL" id="TQE09556.1"/>
    </source>
</evidence>
<sequence length="184" mass="20784">MALIRRRQLKSLAPLSDHRLCLSLPLHPPELIAAANCSSTSISVADLETLEFLGQGNGGKVYKENCSGSYNGYASDIWSFGSPSRSSTWVTIRCFLRSESRLTVPHVGYMFRRATEFACWRLARVEEFYWGLLAEGSRKKVDSRSVVKASLRHRSLFLNSLQTLKELHELFSCQNNVALDTCYE</sequence>
<organism evidence="1 2">
    <name type="scientific">Malus baccata</name>
    <name type="common">Siberian crab apple</name>
    <name type="synonym">Pyrus baccata</name>
    <dbReference type="NCBI Taxonomy" id="106549"/>
    <lineage>
        <taxon>Eukaryota</taxon>
        <taxon>Viridiplantae</taxon>
        <taxon>Streptophyta</taxon>
        <taxon>Embryophyta</taxon>
        <taxon>Tracheophyta</taxon>
        <taxon>Spermatophyta</taxon>
        <taxon>Magnoliopsida</taxon>
        <taxon>eudicotyledons</taxon>
        <taxon>Gunneridae</taxon>
        <taxon>Pentapetalae</taxon>
        <taxon>rosids</taxon>
        <taxon>fabids</taxon>
        <taxon>Rosales</taxon>
        <taxon>Rosaceae</taxon>
        <taxon>Amygdaloideae</taxon>
        <taxon>Maleae</taxon>
        <taxon>Malus</taxon>
    </lineage>
</organism>
<reference evidence="1 2" key="1">
    <citation type="journal article" date="2019" name="G3 (Bethesda)">
        <title>Sequencing of a Wild Apple (Malus baccata) Genome Unravels the Differences Between Cultivated and Wild Apple Species Regarding Disease Resistance and Cold Tolerance.</title>
        <authorList>
            <person name="Chen X."/>
        </authorList>
    </citation>
    <scope>NUCLEOTIDE SEQUENCE [LARGE SCALE GENOMIC DNA]</scope>
    <source>
        <strain evidence="2">cv. Shandingzi</strain>
        <tissue evidence="1">Leaves</tissue>
    </source>
</reference>
<evidence type="ECO:0000313" key="2">
    <source>
        <dbReference type="Proteomes" id="UP000315295"/>
    </source>
</evidence>
<dbReference type="AlphaFoldDB" id="A0A540NEY5"/>
<dbReference type="Proteomes" id="UP000315295">
    <property type="component" value="Unassembled WGS sequence"/>
</dbReference>